<dbReference type="Pfam" id="PF00910">
    <property type="entry name" value="RNA_helicase"/>
    <property type="match status" value="1"/>
</dbReference>
<keyword evidence="9" id="KW-0255">Endonuclease</keyword>
<dbReference type="Gene3D" id="3.40.50.300">
    <property type="entry name" value="P-loop containing nucleotide triphosphate hydrolases"/>
    <property type="match status" value="1"/>
</dbReference>
<keyword evidence="5" id="KW-0235">DNA replication</keyword>
<dbReference type="GO" id="GO:0016779">
    <property type="term" value="F:nucleotidyltransferase activity"/>
    <property type="evidence" value="ECO:0007669"/>
    <property type="project" value="UniProtKB-KW"/>
</dbReference>
<comment type="similarity">
    <text evidence="2">Belongs to the nanoviruses/circoviruses replication-associated protein family.</text>
</comment>
<dbReference type="InterPro" id="IPR049912">
    <property type="entry name" value="CRESS_DNA_REP"/>
</dbReference>
<evidence type="ECO:0000256" key="4">
    <source>
        <dbReference type="ARBA" id="ARBA00022695"/>
    </source>
</evidence>
<keyword evidence="3" id="KW-0808">Transferase</keyword>
<evidence type="ECO:0000256" key="8">
    <source>
        <dbReference type="ARBA" id="ARBA00022741"/>
    </source>
</evidence>
<organism evidence="17">
    <name type="scientific">Brachiaria deflexa-associated circular DNA molecule 1</name>
    <dbReference type="NCBI Taxonomy" id="1708500"/>
    <lineage>
        <taxon>unclassified sequences</taxon>
    </lineage>
</organism>
<dbReference type="InterPro" id="IPR027417">
    <property type="entry name" value="P-loop_NTPase"/>
</dbReference>
<dbReference type="GO" id="GO:0003724">
    <property type="term" value="F:RNA helicase activity"/>
    <property type="evidence" value="ECO:0007669"/>
    <property type="project" value="InterPro"/>
</dbReference>
<evidence type="ECO:0000256" key="11">
    <source>
        <dbReference type="ARBA" id="ARBA00023124"/>
    </source>
</evidence>
<keyword evidence="13" id="KW-0511">Multifunctional enzyme</keyword>
<dbReference type="Gene3D" id="3.40.1310.20">
    <property type="match status" value="1"/>
</dbReference>
<proteinExistence type="inferred from homology"/>
<evidence type="ECO:0000256" key="15">
    <source>
        <dbReference type="ARBA" id="ARBA00032243"/>
    </source>
</evidence>
<evidence type="ECO:0000313" key="17">
    <source>
        <dbReference type="EMBL" id="ALC76154.1"/>
    </source>
</evidence>
<evidence type="ECO:0000256" key="2">
    <source>
        <dbReference type="ARBA" id="ARBA00008545"/>
    </source>
</evidence>
<dbReference type="GO" id="GO:0003677">
    <property type="term" value="F:DNA binding"/>
    <property type="evidence" value="ECO:0007669"/>
    <property type="project" value="UniProtKB-KW"/>
</dbReference>
<sequence length="317" mass="36408">MPVEGSKHWCYTLNNYTESEYELIKNVENTTYHVIGKEVGESGTPHLQGYVVFVNRKRLNGVKKALQCTRLHLEQKRGTPLEASTYCKKDGDYHEAGDLPASPSAAGGDATKQKWKGIIDAARRGDFAYIEDEHPHAFLIYQRQLNAMSQCDDVTRENCRGIWIYGPSGCGKTSAVYDMCEAPYLKSPRTKWWDGYTNEKVVILDDVDTECKHQGWHFKQWLDRYKIHVEYKGGQKKINPEIVIVTSQYLPEHIWNEEDAKAIRRRCSFIYGGNEAMQTEDEYKKKVCTSLSSSVLPGEAVTHTHTCGRTRWEKIHY</sequence>
<feature type="domain" description="CRESS-DNA virus Rep endonuclease" evidence="16">
    <location>
        <begin position="3"/>
        <end position="99"/>
    </location>
</feature>
<protein>
    <recommendedName>
        <fullName evidence="14">ATP-dependent helicase Rep</fullName>
    </recommendedName>
    <alternativeName>
        <fullName evidence="15">RepP</fullName>
    </alternativeName>
</protein>
<evidence type="ECO:0000256" key="3">
    <source>
        <dbReference type="ARBA" id="ARBA00022679"/>
    </source>
</evidence>
<keyword evidence="11" id="KW-0190">Covalent protein-DNA linkage</keyword>
<evidence type="ECO:0000256" key="12">
    <source>
        <dbReference type="ARBA" id="ARBA00023125"/>
    </source>
</evidence>
<evidence type="ECO:0000256" key="9">
    <source>
        <dbReference type="ARBA" id="ARBA00022759"/>
    </source>
</evidence>
<dbReference type="InterPro" id="IPR000605">
    <property type="entry name" value="Helicase_SF3_ssDNA/RNA_vir"/>
</dbReference>
<evidence type="ECO:0000256" key="5">
    <source>
        <dbReference type="ARBA" id="ARBA00022705"/>
    </source>
</evidence>
<evidence type="ECO:0000256" key="13">
    <source>
        <dbReference type="ARBA" id="ARBA00023268"/>
    </source>
</evidence>
<evidence type="ECO:0000256" key="1">
    <source>
        <dbReference type="ARBA" id="ARBA00001936"/>
    </source>
</evidence>
<evidence type="ECO:0000256" key="7">
    <source>
        <dbReference type="ARBA" id="ARBA00022723"/>
    </source>
</evidence>
<name>A0A0M5J7Y1_9ZZZZ</name>
<keyword evidence="10" id="KW-0378">Hydrolase</keyword>
<keyword evidence="8" id="KW-0547">Nucleotide-binding</keyword>
<dbReference type="Pfam" id="PF02407">
    <property type="entry name" value="Viral_Rep"/>
    <property type="match status" value="1"/>
</dbReference>
<dbReference type="SUPFAM" id="SSF52540">
    <property type="entry name" value="P-loop containing nucleoside triphosphate hydrolases"/>
    <property type="match status" value="1"/>
</dbReference>
<dbReference type="PROSITE" id="PS52020">
    <property type="entry name" value="CRESS_DNA_REP"/>
    <property type="match status" value="1"/>
</dbReference>
<reference evidence="17" key="1">
    <citation type="journal article" date="2015" name="Genome Announc.">
        <title>Genome Sequences of Poaceae-Associated Gemycircularviruses from the Pacific Ocean Island of Tonga.</title>
        <authorList>
            <person name="Male M.F."/>
            <person name="Kami V."/>
            <person name="Kraberger S."/>
            <person name="Varsani A."/>
        </authorList>
    </citation>
    <scope>NUCLEOTIDE SEQUENCE</scope>
    <source>
        <strain evidence="17">BdaCM-1_TO_STO14-10889_2014</strain>
    </source>
</reference>
<evidence type="ECO:0000259" key="16">
    <source>
        <dbReference type="PROSITE" id="PS52020"/>
    </source>
</evidence>
<dbReference type="GO" id="GO:0000166">
    <property type="term" value="F:nucleotide binding"/>
    <property type="evidence" value="ECO:0007669"/>
    <property type="project" value="UniProtKB-KW"/>
</dbReference>
<evidence type="ECO:0000256" key="6">
    <source>
        <dbReference type="ARBA" id="ARBA00022722"/>
    </source>
</evidence>
<dbReference type="EMBL" id="KT253580">
    <property type="protein sequence ID" value="ALC76154.1"/>
    <property type="molecule type" value="Genomic_DNA"/>
</dbReference>
<keyword evidence="12" id="KW-0238">DNA-binding</keyword>
<keyword evidence="6" id="KW-0540">Nuclease</keyword>
<dbReference type="GO" id="GO:0004519">
    <property type="term" value="F:endonuclease activity"/>
    <property type="evidence" value="ECO:0007669"/>
    <property type="project" value="UniProtKB-KW"/>
</dbReference>
<keyword evidence="4" id="KW-0548">Nucleotidyltransferase</keyword>
<dbReference type="GO" id="GO:0006260">
    <property type="term" value="P:DNA replication"/>
    <property type="evidence" value="ECO:0007669"/>
    <property type="project" value="UniProtKB-KW"/>
</dbReference>
<accession>A0A0M5J7Y1</accession>
<evidence type="ECO:0000256" key="10">
    <source>
        <dbReference type="ARBA" id="ARBA00022801"/>
    </source>
</evidence>
<evidence type="ECO:0000256" key="14">
    <source>
        <dbReference type="ARBA" id="ARBA00030754"/>
    </source>
</evidence>
<comment type="cofactor">
    <cofactor evidence="1">
        <name>Mn(2+)</name>
        <dbReference type="ChEBI" id="CHEBI:29035"/>
    </cofactor>
</comment>
<keyword evidence="7" id="KW-0479">Metal-binding</keyword>
<dbReference type="GO" id="GO:0046872">
    <property type="term" value="F:metal ion binding"/>
    <property type="evidence" value="ECO:0007669"/>
    <property type="project" value="UniProtKB-KW"/>
</dbReference>
<dbReference type="AlphaFoldDB" id="A0A0M5J7Y1"/>
<dbReference type="GO" id="GO:0003723">
    <property type="term" value="F:RNA binding"/>
    <property type="evidence" value="ECO:0007669"/>
    <property type="project" value="InterPro"/>
</dbReference>
<dbReference type="GO" id="GO:0016787">
    <property type="term" value="F:hydrolase activity"/>
    <property type="evidence" value="ECO:0007669"/>
    <property type="project" value="UniProtKB-KW"/>
</dbReference>